<dbReference type="AlphaFoldDB" id="A0A5B7EYJ5"/>
<evidence type="ECO:0000313" key="2">
    <source>
        <dbReference type="EMBL" id="MPC38099.1"/>
    </source>
</evidence>
<feature type="compositionally biased region" description="Acidic residues" evidence="1">
    <location>
        <begin position="23"/>
        <end position="32"/>
    </location>
</feature>
<proteinExistence type="predicted"/>
<comment type="caution">
    <text evidence="2">The sequence shown here is derived from an EMBL/GenBank/DDBJ whole genome shotgun (WGS) entry which is preliminary data.</text>
</comment>
<feature type="compositionally biased region" description="Basic and acidic residues" evidence="1">
    <location>
        <begin position="49"/>
        <end position="58"/>
    </location>
</feature>
<evidence type="ECO:0000313" key="3">
    <source>
        <dbReference type="Proteomes" id="UP000324222"/>
    </source>
</evidence>
<dbReference type="Proteomes" id="UP000324222">
    <property type="component" value="Unassembled WGS sequence"/>
</dbReference>
<reference evidence="2 3" key="1">
    <citation type="submission" date="2019-05" db="EMBL/GenBank/DDBJ databases">
        <title>Another draft genome of Portunus trituberculatus and its Hox gene families provides insights of decapod evolution.</title>
        <authorList>
            <person name="Jeong J.-H."/>
            <person name="Song I."/>
            <person name="Kim S."/>
            <person name="Choi T."/>
            <person name="Kim D."/>
            <person name="Ryu S."/>
            <person name="Kim W."/>
        </authorList>
    </citation>
    <scope>NUCLEOTIDE SEQUENCE [LARGE SCALE GENOMIC DNA]</scope>
    <source>
        <tissue evidence="2">Muscle</tissue>
    </source>
</reference>
<protein>
    <submittedName>
        <fullName evidence="2">Uncharacterized protein</fullName>
    </submittedName>
</protein>
<organism evidence="2 3">
    <name type="scientific">Portunus trituberculatus</name>
    <name type="common">Swimming crab</name>
    <name type="synonym">Neptunus trituberculatus</name>
    <dbReference type="NCBI Taxonomy" id="210409"/>
    <lineage>
        <taxon>Eukaryota</taxon>
        <taxon>Metazoa</taxon>
        <taxon>Ecdysozoa</taxon>
        <taxon>Arthropoda</taxon>
        <taxon>Crustacea</taxon>
        <taxon>Multicrustacea</taxon>
        <taxon>Malacostraca</taxon>
        <taxon>Eumalacostraca</taxon>
        <taxon>Eucarida</taxon>
        <taxon>Decapoda</taxon>
        <taxon>Pleocyemata</taxon>
        <taxon>Brachyura</taxon>
        <taxon>Eubrachyura</taxon>
        <taxon>Portunoidea</taxon>
        <taxon>Portunidae</taxon>
        <taxon>Portuninae</taxon>
        <taxon>Portunus</taxon>
    </lineage>
</organism>
<feature type="compositionally biased region" description="Polar residues" evidence="1">
    <location>
        <begin position="121"/>
        <end position="130"/>
    </location>
</feature>
<sequence>MTHNFLAQTSGMGGDFNALLEFADGEDGEEDNEKLPSNLFDDLDEDEEERRKKEKGREIVSGPRGPPKGKVGVPGIGSPSAGHLSHPQSTVAPSQGSQHHTTGSVTLDCDAQPQGLHPASAINSSIQQRPGLSPGPTVGPVRLSMTTSPQQHPVQPQMAPQITQTSPRK</sequence>
<evidence type="ECO:0000256" key="1">
    <source>
        <dbReference type="SAM" id="MobiDB-lite"/>
    </source>
</evidence>
<feature type="region of interest" description="Disordered" evidence="1">
    <location>
        <begin position="21"/>
        <end position="169"/>
    </location>
</feature>
<accession>A0A5B7EYJ5</accession>
<name>A0A5B7EYJ5_PORTR</name>
<feature type="compositionally biased region" description="Low complexity" evidence="1">
    <location>
        <begin position="60"/>
        <end position="80"/>
    </location>
</feature>
<dbReference type="OrthoDB" id="308383at2759"/>
<feature type="compositionally biased region" description="Polar residues" evidence="1">
    <location>
        <begin position="86"/>
        <end position="105"/>
    </location>
</feature>
<keyword evidence="3" id="KW-1185">Reference proteome</keyword>
<dbReference type="EMBL" id="VSRR010003974">
    <property type="protein sequence ID" value="MPC38099.1"/>
    <property type="molecule type" value="Genomic_DNA"/>
</dbReference>
<gene>
    <name evidence="2" type="ORF">E2C01_031602</name>
</gene>
<feature type="compositionally biased region" description="Polar residues" evidence="1">
    <location>
        <begin position="144"/>
        <end position="169"/>
    </location>
</feature>